<gene>
    <name evidence="1" type="ORF">HPB47_020081</name>
</gene>
<dbReference type="Proteomes" id="UP000805193">
    <property type="component" value="Unassembled WGS sequence"/>
</dbReference>
<dbReference type="EMBL" id="JABSTQ010009073">
    <property type="protein sequence ID" value="KAG0433230.1"/>
    <property type="molecule type" value="Genomic_DNA"/>
</dbReference>
<name>A0AC60QH90_IXOPE</name>
<proteinExistence type="predicted"/>
<evidence type="ECO:0000313" key="2">
    <source>
        <dbReference type="Proteomes" id="UP000805193"/>
    </source>
</evidence>
<evidence type="ECO:0000313" key="1">
    <source>
        <dbReference type="EMBL" id="KAG0433230.1"/>
    </source>
</evidence>
<keyword evidence="2" id="KW-1185">Reference proteome</keyword>
<protein>
    <submittedName>
        <fullName evidence="1">Uncharacterized protein</fullName>
    </submittedName>
</protein>
<accession>A0AC60QH90</accession>
<organism evidence="1 2">
    <name type="scientific">Ixodes persulcatus</name>
    <name type="common">Taiga tick</name>
    <dbReference type="NCBI Taxonomy" id="34615"/>
    <lineage>
        <taxon>Eukaryota</taxon>
        <taxon>Metazoa</taxon>
        <taxon>Ecdysozoa</taxon>
        <taxon>Arthropoda</taxon>
        <taxon>Chelicerata</taxon>
        <taxon>Arachnida</taxon>
        <taxon>Acari</taxon>
        <taxon>Parasitiformes</taxon>
        <taxon>Ixodida</taxon>
        <taxon>Ixodoidea</taxon>
        <taxon>Ixodidae</taxon>
        <taxon>Ixodinae</taxon>
        <taxon>Ixodes</taxon>
    </lineage>
</organism>
<sequence>MAEDILFPFQPDGCAEKPLHFPGQNTVISDSTNQHPKNVVDVTSFSLVSWESRTCNIAPQHYKTDSLGQAHRGWAFKEEGHVRNVRWNTSDGSGICLIWGVCLPSMKYRCGSREALGASSAALVVRKARKSPDVDP</sequence>
<comment type="caution">
    <text evidence="1">The sequence shown here is derived from an EMBL/GenBank/DDBJ whole genome shotgun (WGS) entry which is preliminary data.</text>
</comment>
<reference evidence="1 2" key="1">
    <citation type="journal article" date="2020" name="Cell">
        <title>Large-Scale Comparative Analyses of Tick Genomes Elucidate Their Genetic Diversity and Vector Capacities.</title>
        <authorList>
            <consortium name="Tick Genome and Microbiome Consortium (TIGMIC)"/>
            <person name="Jia N."/>
            <person name="Wang J."/>
            <person name="Shi W."/>
            <person name="Du L."/>
            <person name="Sun Y."/>
            <person name="Zhan W."/>
            <person name="Jiang J.F."/>
            <person name="Wang Q."/>
            <person name="Zhang B."/>
            <person name="Ji P."/>
            <person name="Bell-Sakyi L."/>
            <person name="Cui X.M."/>
            <person name="Yuan T.T."/>
            <person name="Jiang B.G."/>
            <person name="Yang W.F."/>
            <person name="Lam T.T."/>
            <person name="Chang Q.C."/>
            <person name="Ding S.J."/>
            <person name="Wang X.J."/>
            <person name="Zhu J.G."/>
            <person name="Ruan X.D."/>
            <person name="Zhao L."/>
            <person name="Wei J.T."/>
            <person name="Ye R.Z."/>
            <person name="Que T.C."/>
            <person name="Du C.H."/>
            <person name="Zhou Y.H."/>
            <person name="Cheng J.X."/>
            <person name="Dai P.F."/>
            <person name="Guo W.B."/>
            <person name="Han X.H."/>
            <person name="Huang E.J."/>
            <person name="Li L.F."/>
            <person name="Wei W."/>
            <person name="Gao Y.C."/>
            <person name="Liu J.Z."/>
            <person name="Shao H.Z."/>
            <person name="Wang X."/>
            <person name="Wang C.C."/>
            <person name="Yang T.C."/>
            <person name="Huo Q.B."/>
            <person name="Li W."/>
            <person name="Chen H.Y."/>
            <person name="Chen S.E."/>
            <person name="Zhou L.G."/>
            <person name="Ni X.B."/>
            <person name="Tian J.H."/>
            <person name="Sheng Y."/>
            <person name="Liu T."/>
            <person name="Pan Y.S."/>
            <person name="Xia L.Y."/>
            <person name="Li J."/>
            <person name="Zhao F."/>
            <person name="Cao W.C."/>
        </authorList>
    </citation>
    <scope>NUCLEOTIDE SEQUENCE [LARGE SCALE GENOMIC DNA]</scope>
    <source>
        <strain evidence="1">Iper-2018</strain>
    </source>
</reference>